<comment type="similarity">
    <text evidence="4">Belongs to the eukaryotic/archaeal RNase P protein component 4 family.</text>
</comment>
<dbReference type="KEGG" id="ncr:NCU09077"/>
<dbReference type="InterPro" id="IPR007175">
    <property type="entry name" value="Rpr2/Snm1/Rpp21"/>
</dbReference>
<dbReference type="HOGENOM" id="CLU_079140_1_0_1"/>
<accession>Q7SFS3</accession>
<evidence type="ECO:0000256" key="3">
    <source>
        <dbReference type="ARBA" id="ARBA00022833"/>
    </source>
</evidence>
<dbReference type="PANTHER" id="PTHR14742">
    <property type="entry name" value="RIBONUCLEASE P SUBUNIT P21"/>
    <property type="match status" value="1"/>
</dbReference>
<dbReference type="OrthoDB" id="128536at2759"/>
<evidence type="ECO:0000256" key="4">
    <source>
        <dbReference type="ARBA" id="ARBA00038402"/>
    </source>
</evidence>
<sequence>MAKGGGKNNGGVQNRAIYSRVSFLQQAAVFLSRQSQSQHQQQQQQQQHQSLPSSTSSALAPLVPPPTSLEGMSRRLATDLRSVSLKTRIRLSPAVKRTICKYCDSVLIDGSTCTTVIENRSKGGRKPWADVLVRRCHACKKERRYPIEAKRTKRKTERGITGEDAAGGDAMEVDGPPVAGKGKGQKQQGHKQKQKQPQGQTEVEHDKHHARVGQPDVWEKRRRGCMSLFIEHAEARRIVEEPSQGEDLGYVDSGQVRGHGLSEKVWW</sequence>
<dbReference type="GO" id="GO:0005655">
    <property type="term" value="C:nucleolar ribonuclease P complex"/>
    <property type="evidence" value="ECO:0000318"/>
    <property type="project" value="GO_Central"/>
</dbReference>
<evidence type="ECO:0000256" key="1">
    <source>
        <dbReference type="ARBA" id="ARBA00022694"/>
    </source>
</evidence>
<evidence type="ECO:0000313" key="6">
    <source>
        <dbReference type="EMBL" id="EAA35658.2"/>
    </source>
</evidence>
<dbReference type="AlphaFoldDB" id="Q7SFS3"/>
<evidence type="ECO:0000313" key="7">
    <source>
        <dbReference type="Proteomes" id="UP000001805"/>
    </source>
</evidence>
<reference evidence="6 7" key="1">
    <citation type="journal article" date="2003" name="Nature">
        <title>The genome sequence of the filamentous fungus Neurospora crassa.</title>
        <authorList>
            <person name="Galagan J.E."/>
            <person name="Calvo S.E."/>
            <person name="Borkovich K.A."/>
            <person name="Selker E.U."/>
            <person name="Read N.D."/>
            <person name="Jaffe D."/>
            <person name="FitzHugh W."/>
            <person name="Ma L.J."/>
            <person name="Smirnov S."/>
            <person name="Purcell S."/>
            <person name="Rehman B."/>
            <person name="Elkins T."/>
            <person name="Engels R."/>
            <person name="Wang S."/>
            <person name="Nielsen C.B."/>
            <person name="Butler J."/>
            <person name="Endrizzi M."/>
            <person name="Qui D."/>
            <person name="Ianakiev P."/>
            <person name="Bell-Pedersen D."/>
            <person name="Nelson M.A."/>
            <person name="Werner-Washburne M."/>
            <person name="Selitrennikoff C.P."/>
            <person name="Kinsey J.A."/>
            <person name="Braun E.L."/>
            <person name="Zelter A."/>
            <person name="Schulte U."/>
            <person name="Kothe G.O."/>
            <person name="Jedd G."/>
            <person name="Mewes W."/>
            <person name="Staben C."/>
            <person name="Marcotte E."/>
            <person name="Greenberg D."/>
            <person name="Roy A."/>
            <person name="Foley K."/>
            <person name="Naylor J."/>
            <person name="Stange-Thomann N."/>
            <person name="Barrett R."/>
            <person name="Gnerre S."/>
            <person name="Kamal M."/>
            <person name="Kamvysselis M."/>
            <person name="Mauceli E."/>
            <person name="Bielke C."/>
            <person name="Rudd S."/>
            <person name="Frishman D."/>
            <person name="Krystofova S."/>
            <person name="Rasmussen C."/>
            <person name="Metzenberg R.L."/>
            <person name="Perkins D.D."/>
            <person name="Kroken S."/>
            <person name="Cogoni C."/>
            <person name="Macino G."/>
            <person name="Catcheside D."/>
            <person name="Li W."/>
            <person name="Pratt R.J."/>
            <person name="Osmani S.A."/>
            <person name="DeSouza C.P."/>
            <person name="Glass L."/>
            <person name="Orbach M.J."/>
            <person name="Berglund J.A."/>
            <person name="Voelker R."/>
            <person name="Yarden O."/>
            <person name="Plamann M."/>
            <person name="Seiler S."/>
            <person name="Dunlap J."/>
            <person name="Radford A."/>
            <person name="Aramayo R."/>
            <person name="Natvig D.O."/>
            <person name="Alex L.A."/>
            <person name="Mannhaupt G."/>
            <person name="Ebbole D.J."/>
            <person name="Freitag M."/>
            <person name="Paulsen I."/>
            <person name="Sachs M.S."/>
            <person name="Lander E.S."/>
            <person name="Nusbaum C."/>
            <person name="Birren B."/>
        </authorList>
    </citation>
    <scope>NUCLEOTIDE SEQUENCE [LARGE SCALE GENOMIC DNA]</scope>
    <source>
        <strain evidence="7">ATCC 24698 / 74-OR23-1A / CBS 708.71 / DSM 1257 / FGSC 987</strain>
    </source>
</reference>
<dbReference type="STRING" id="367110.Q7SFS3"/>
<dbReference type="GO" id="GO:0046872">
    <property type="term" value="F:metal ion binding"/>
    <property type="evidence" value="ECO:0007669"/>
    <property type="project" value="UniProtKB-KW"/>
</dbReference>
<name>Q7SFS3_NEUCR</name>
<dbReference type="Pfam" id="PF04032">
    <property type="entry name" value="Rpr2"/>
    <property type="match status" value="1"/>
</dbReference>
<dbReference type="EMBL" id="CM002236">
    <property type="protein sequence ID" value="EAA35658.2"/>
    <property type="molecule type" value="Genomic_DNA"/>
</dbReference>
<feature type="region of interest" description="Disordered" evidence="5">
    <location>
        <begin position="150"/>
        <end position="218"/>
    </location>
</feature>
<dbReference type="VEuPathDB" id="FungiDB:NCU09077"/>
<dbReference type="GO" id="GO:0008033">
    <property type="term" value="P:tRNA processing"/>
    <property type="evidence" value="ECO:0000318"/>
    <property type="project" value="GO_Central"/>
</dbReference>
<evidence type="ECO:0000256" key="2">
    <source>
        <dbReference type="ARBA" id="ARBA00022723"/>
    </source>
</evidence>
<dbReference type="Proteomes" id="UP000001805">
    <property type="component" value="Chromosome 1, Linkage Group I"/>
</dbReference>
<feature type="region of interest" description="Disordered" evidence="5">
    <location>
        <begin position="34"/>
        <end position="75"/>
    </location>
</feature>
<keyword evidence="7" id="KW-1185">Reference proteome</keyword>
<keyword evidence="3" id="KW-0862">Zinc</keyword>
<proteinExistence type="inferred from homology"/>
<dbReference type="PANTHER" id="PTHR14742:SF0">
    <property type="entry name" value="RIBONUCLEASE P PROTEIN SUBUNIT P21"/>
    <property type="match status" value="1"/>
</dbReference>
<dbReference type="PaxDb" id="5141-EFNCRP00000008695"/>
<keyword evidence="2" id="KW-0479">Metal-binding</keyword>
<dbReference type="GeneID" id="3881070"/>
<keyword evidence="1" id="KW-0819">tRNA processing</keyword>
<dbReference type="Gene3D" id="6.20.50.20">
    <property type="match status" value="1"/>
</dbReference>
<protein>
    <submittedName>
        <fullName evidence="6">Rpr2 domain-containing protein</fullName>
    </submittedName>
</protein>
<gene>
    <name evidence="6" type="ORF">NCU09077</name>
</gene>
<evidence type="ECO:0000256" key="5">
    <source>
        <dbReference type="SAM" id="MobiDB-lite"/>
    </source>
</evidence>
<organism evidence="6 7">
    <name type="scientific">Neurospora crassa (strain ATCC 24698 / 74-OR23-1A / CBS 708.71 / DSM 1257 / FGSC 987)</name>
    <dbReference type="NCBI Taxonomy" id="367110"/>
    <lineage>
        <taxon>Eukaryota</taxon>
        <taxon>Fungi</taxon>
        <taxon>Dikarya</taxon>
        <taxon>Ascomycota</taxon>
        <taxon>Pezizomycotina</taxon>
        <taxon>Sordariomycetes</taxon>
        <taxon>Sordariomycetidae</taxon>
        <taxon>Sordariales</taxon>
        <taxon>Sordariaceae</taxon>
        <taxon>Neurospora</taxon>
    </lineage>
</organism>
<feature type="compositionally biased region" description="Low complexity" evidence="5">
    <location>
        <begin position="34"/>
        <end position="61"/>
    </location>
</feature>
<dbReference type="InParanoid" id="Q7SFS3"/>
<dbReference type="RefSeq" id="XP_964894.2">
    <property type="nucleotide sequence ID" value="XM_959801.3"/>
</dbReference>